<protein>
    <submittedName>
        <fullName evidence="1">Uncharacterized protein</fullName>
    </submittedName>
</protein>
<dbReference type="Proteomes" id="UP001168877">
    <property type="component" value="Unassembled WGS sequence"/>
</dbReference>
<evidence type="ECO:0000313" key="2">
    <source>
        <dbReference type="Proteomes" id="UP001168877"/>
    </source>
</evidence>
<gene>
    <name evidence="1" type="ORF">LWI29_026478</name>
</gene>
<keyword evidence="2" id="KW-1185">Reference proteome</keyword>
<accession>A0AA39SG70</accession>
<comment type="caution">
    <text evidence="1">The sequence shown here is derived from an EMBL/GenBank/DDBJ whole genome shotgun (WGS) entry which is preliminary data.</text>
</comment>
<sequence length="114" mass="12867">MDHPREIETDVERVDRRQGWSGERWRLGWSGSATGLEWRAMATVALVGVATGRRRLGVGKSMELGFISFTILYMEVLRRINLAFMVVGESMVWGFVSRSMFVAKMGGHGYLLVV</sequence>
<evidence type="ECO:0000313" key="1">
    <source>
        <dbReference type="EMBL" id="KAK0590393.1"/>
    </source>
</evidence>
<name>A0AA39SG70_ACESA</name>
<dbReference type="EMBL" id="JAUESC010000381">
    <property type="protein sequence ID" value="KAK0590393.1"/>
    <property type="molecule type" value="Genomic_DNA"/>
</dbReference>
<reference evidence="1" key="2">
    <citation type="submission" date="2023-06" db="EMBL/GenBank/DDBJ databases">
        <authorList>
            <person name="Swenson N.G."/>
            <person name="Wegrzyn J.L."/>
            <person name="Mcevoy S.L."/>
        </authorList>
    </citation>
    <scope>NUCLEOTIDE SEQUENCE</scope>
    <source>
        <strain evidence="1">NS2018</strain>
        <tissue evidence="1">Leaf</tissue>
    </source>
</reference>
<organism evidence="1 2">
    <name type="scientific">Acer saccharum</name>
    <name type="common">Sugar maple</name>
    <dbReference type="NCBI Taxonomy" id="4024"/>
    <lineage>
        <taxon>Eukaryota</taxon>
        <taxon>Viridiplantae</taxon>
        <taxon>Streptophyta</taxon>
        <taxon>Embryophyta</taxon>
        <taxon>Tracheophyta</taxon>
        <taxon>Spermatophyta</taxon>
        <taxon>Magnoliopsida</taxon>
        <taxon>eudicotyledons</taxon>
        <taxon>Gunneridae</taxon>
        <taxon>Pentapetalae</taxon>
        <taxon>rosids</taxon>
        <taxon>malvids</taxon>
        <taxon>Sapindales</taxon>
        <taxon>Sapindaceae</taxon>
        <taxon>Hippocastanoideae</taxon>
        <taxon>Acereae</taxon>
        <taxon>Acer</taxon>
    </lineage>
</organism>
<reference evidence="1" key="1">
    <citation type="journal article" date="2022" name="Plant J.">
        <title>Strategies of tolerance reflected in two North American maple genomes.</title>
        <authorList>
            <person name="McEvoy S.L."/>
            <person name="Sezen U.U."/>
            <person name="Trouern-Trend A."/>
            <person name="McMahon S.M."/>
            <person name="Schaberg P.G."/>
            <person name="Yang J."/>
            <person name="Wegrzyn J.L."/>
            <person name="Swenson N.G."/>
        </authorList>
    </citation>
    <scope>NUCLEOTIDE SEQUENCE</scope>
    <source>
        <strain evidence="1">NS2018</strain>
    </source>
</reference>
<proteinExistence type="predicted"/>
<dbReference type="AlphaFoldDB" id="A0AA39SG70"/>